<dbReference type="Gene3D" id="1.20.1250.20">
    <property type="entry name" value="MFS general substrate transporter like domains"/>
    <property type="match status" value="1"/>
</dbReference>
<name>A0A2R6XY31_9BACL</name>
<feature type="transmembrane region" description="Helical" evidence="1">
    <location>
        <begin position="29"/>
        <end position="47"/>
    </location>
</feature>
<proteinExistence type="predicted"/>
<evidence type="ECO:0000313" key="2">
    <source>
        <dbReference type="EMBL" id="PTQ55329.1"/>
    </source>
</evidence>
<sequence length="66" mass="7211">MINSIGNLGGFVGPYMIGYLKKFTGTNKAGLYFLAGSLLVSFLLVVWSKYLTHQTLTAPSEQNEPL</sequence>
<evidence type="ECO:0000313" key="3">
    <source>
        <dbReference type="Proteomes" id="UP000244338"/>
    </source>
</evidence>
<keyword evidence="1" id="KW-1133">Transmembrane helix</keyword>
<gene>
    <name evidence="2" type="ORF">BSOLF_2442</name>
</gene>
<evidence type="ECO:0000256" key="1">
    <source>
        <dbReference type="SAM" id="Phobius"/>
    </source>
</evidence>
<protein>
    <recommendedName>
        <fullName evidence="4">Nitrate/nitrite transporter</fullName>
    </recommendedName>
</protein>
<dbReference type="SUPFAM" id="SSF103473">
    <property type="entry name" value="MFS general substrate transporter"/>
    <property type="match status" value="1"/>
</dbReference>
<dbReference type="Proteomes" id="UP000244338">
    <property type="component" value="Unassembled WGS sequence"/>
</dbReference>
<dbReference type="EMBL" id="PEBX01000138">
    <property type="protein sequence ID" value="PTQ55329.1"/>
    <property type="molecule type" value="Genomic_DNA"/>
</dbReference>
<accession>A0A2R6XY31</accession>
<keyword evidence="1" id="KW-0472">Membrane</keyword>
<organism evidence="2 3">
    <name type="scientific">Candidatus Carbonibacillus altaicus</name>
    <dbReference type="NCBI Taxonomy" id="2163959"/>
    <lineage>
        <taxon>Bacteria</taxon>
        <taxon>Bacillati</taxon>
        <taxon>Bacillota</taxon>
        <taxon>Bacilli</taxon>
        <taxon>Bacillales</taxon>
        <taxon>Candidatus Carbonibacillus</taxon>
    </lineage>
</organism>
<dbReference type="AlphaFoldDB" id="A0A2R6XY31"/>
<evidence type="ECO:0008006" key="4">
    <source>
        <dbReference type="Google" id="ProtNLM"/>
    </source>
</evidence>
<comment type="caution">
    <text evidence="2">The sequence shown here is derived from an EMBL/GenBank/DDBJ whole genome shotgun (WGS) entry which is preliminary data.</text>
</comment>
<reference evidence="3" key="1">
    <citation type="journal article" date="2018" name="Sci. Rep.">
        <title>Lignite coal burning seam in the remote Altai Mountains harbors a hydrogen-driven thermophilic microbial community.</title>
        <authorList>
            <person name="Kadnikov V.V."/>
            <person name="Mardanov A.V."/>
            <person name="Ivasenko D.A."/>
            <person name="Antsiferov D.V."/>
            <person name="Beletsky A.V."/>
            <person name="Karnachuk O.V."/>
            <person name="Ravin N.V."/>
        </authorList>
    </citation>
    <scope>NUCLEOTIDE SEQUENCE [LARGE SCALE GENOMIC DNA]</scope>
</reference>
<keyword evidence="1" id="KW-0812">Transmembrane</keyword>
<dbReference type="InterPro" id="IPR036259">
    <property type="entry name" value="MFS_trans_sf"/>
</dbReference>